<organism evidence="2 3">
    <name type="scientific">Stichopus japonicus</name>
    <name type="common">Sea cucumber</name>
    <dbReference type="NCBI Taxonomy" id="307972"/>
    <lineage>
        <taxon>Eukaryota</taxon>
        <taxon>Metazoa</taxon>
        <taxon>Echinodermata</taxon>
        <taxon>Eleutherozoa</taxon>
        <taxon>Echinozoa</taxon>
        <taxon>Holothuroidea</taxon>
        <taxon>Aspidochirotacea</taxon>
        <taxon>Aspidochirotida</taxon>
        <taxon>Stichopodidae</taxon>
        <taxon>Apostichopus</taxon>
    </lineage>
</organism>
<accession>A0A2G8KRW5</accession>
<feature type="compositionally biased region" description="Polar residues" evidence="1">
    <location>
        <begin position="179"/>
        <end position="192"/>
    </location>
</feature>
<comment type="caution">
    <text evidence="2">The sequence shown here is derived from an EMBL/GenBank/DDBJ whole genome shotgun (WGS) entry which is preliminary data.</text>
</comment>
<proteinExistence type="predicted"/>
<dbReference type="Proteomes" id="UP000230750">
    <property type="component" value="Unassembled WGS sequence"/>
</dbReference>
<evidence type="ECO:0000313" key="2">
    <source>
        <dbReference type="EMBL" id="PIK50705.1"/>
    </source>
</evidence>
<evidence type="ECO:0000256" key="1">
    <source>
        <dbReference type="SAM" id="MobiDB-lite"/>
    </source>
</evidence>
<feature type="compositionally biased region" description="Basic and acidic residues" evidence="1">
    <location>
        <begin position="82"/>
        <end position="103"/>
    </location>
</feature>
<reference evidence="2 3" key="1">
    <citation type="journal article" date="2017" name="PLoS Biol.">
        <title>The sea cucumber genome provides insights into morphological evolution and visceral regeneration.</title>
        <authorList>
            <person name="Zhang X."/>
            <person name="Sun L."/>
            <person name="Yuan J."/>
            <person name="Sun Y."/>
            <person name="Gao Y."/>
            <person name="Zhang L."/>
            <person name="Li S."/>
            <person name="Dai H."/>
            <person name="Hamel J.F."/>
            <person name="Liu C."/>
            <person name="Yu Y."/>
            <person name="Liu S."/>
            <person name="Lin W."/>
            <person name="Guo K."/>
            <person name="Jin S."/>
            <person name="Xu P."/>
            <person name="Storey K.B."/>
            <person name="Huan P."/>
            <person name="Zhang T."/>
            <person name="Zhou Y."/>
            <person name="Zhang J."/>
            <person name="Lin C."/>
            <person name="Li X."/>
            <person name="Xing L."/>
            <person name="Huo D."/>
            <person name="Sun M."/>
            <person name="Wang L."/>
            <person name="Mercier A."/>
            <person name="Li F."/>
            <person name="Yang H."/>
            <person name="Xiang J."/>
        </authorList>
    </citation>
    <scope>NUCLEOTIDE SEQUENCE [LARGE SCALE GENOMIC DNA]</scope>
    <source>
        <strain evidence="2">Shaxun</strain>
        <tissue evidence="2">Muscle</tissue>
    </source>
</reference>
<feature type="compositionally biased region" description="Basic and acidic residues" evidence="1">
    <location>
        <begin position="113"/>
        <end position="127"/>
    </location>
</feature>
<dbReference type="EMBL" id="MRZV01000408">
    <property type="protein sequence ID" value="PIK50705.1"/>
    <property type="molecule type" value="Genomic_DNA"/>
</dbReference>
<feature type="compositionally biased region" description="Basic and acidic residues" evidence="1">
    <location>
        <begin position="232"/>
        <end position="257"/>
    </location>
</feature>
<feature type="region of interest" description="Disordered" evidence="1">
    <location>
        <begin position="1"/>
        <end position="265"/>
    </location>
</feature>
<name>A0A2G8KRW5_STIJA</name>
<sequence length="328" mass="37789">MERKKGTSDQEISPASTPSSNRQRDTDYELIFRGRHDEDDDDITPRYSSRDRFNDTQGTCQKDLGCEEDDDDITPRFSRRHRFDDTRGTCQKDVDYKEGDKDVPFSYVRRRHQYDDLSKWSKRHQSDSARAMSLSDMSPTDKGRSQLNAAPVQNEKLIDSEPEDEDWSPSDSRFDDSNRWSTRGTDNGQESDYPTKVERNRSDKATRGKSGRSTEVKDIEANLGRGSSCNDVRPRDSNYKRHGSSRETRRSKFDDAARWSGRGSDPEIDINRHFPSSLEERKIMLILTFDREGEILSIPNQRVDMNRCHIVGETSLATSVERLKGAAR</sequence>
<feature type="compositionally biased region" description="Polar residues" evidence="1">
    <location>
        <begin position="9"/>
        <end position="21"/>
    </location>
</feature>
<feature type="compositionally biased region" description="Basic and acidic residues" evidence="1">
    <location>
        <begin position="22"/>
        <end position="37"/>
    </location>
</feature>
<dbReference type="AlphaFoldDB" id="A0A2G8KRW5"/>
<evidence type="ECO:0000313" key="3">
    <source>
        <dbReference type="Proteomes" id="UP000230750"/>
    </source>
</evidence>
<gene>
    <name evidence="2" type="ORF">BSL78_12438</name>
</gene>
<protein>
    <submittedName>
        <fullName evidence="2">Uncharacterized protein</fullName>
    </submittedName>
</protein>
<feature type="compositionally biased region" description="Basic and acidic residues" evidence="1">
    <location>
        <begin position="193"/>
        <end position="220"/>
    </location>
</feature>
<keyword evidence="3" id="KW-1185">Reference proteome</keyword>